<evidence type="ECO:0000313" key="1">
    <source>
        <dbReference type="EMBL" id="RVX08511.1"/>
    </source>
</evidence>
<dbReference type="AlphaFoldDB" id="A0A438JHT5"/>
<organism evidence="1 2">
    <name type="scientific">Vitis vinifera</name>
    <name type="common">Grape</name>
    <dbReference type="NCBI Taxonomy" id="29760"/>
    <lineage>
        <taxon>Eukaryota</taxon>
        <taxon>Viridiplantae</taxon>
        <taxon>Streptophyta</taxon>
        <taxon>Embryophyta</taxon>
        <taxon>Tracheophyta</taxon>
        <taxon>Spermatophyta</taxon>
        <taxon>Magnoliopsida</taxon>
        <taxon>eudicotyledons</taxon>
        <taxon>Gunneridae</taxon>
        <taxon>Pentapetalae</taxon>
        <taxon>rosids</taxon>
        <taxon>Vitales</taxon>
        <taxon>Vitaceae</taxon>
        <taxon>Viteae</taxon>
        <taxon>Vitis</taxon>
    </lineage>
</organism>
<evidence type="ECO:0000313" key="2">
    <source>
        <dbReference type="Proteomes" id="UP000288805"/>
    </source>
</evidence>
<reference evidence="1 2" key="1">
    <citation type="journal article" date="2018" name="PLoS Genet.">
        <title>Population sequencing reveals clonal diversity and ancestral inbreeding in the grapevine cultivar Chardonnay.</title>
        <authorList>
            <person name="Roach M.J."/>
            <person name="Johnson D.L."/>
            <person name="Bohlmann J."/>
            <person name="van Vuuren H.J."/>
            <person name="Jones S.J."/>
            <person name="Pretorius I.S."/>
            <person name="Schmidt S.A."/>
            <person name="Borneman A.R."/>
        </authorList>
    </citation>
    <scope>NUCLEOTIDE SEQUENCE [LARGE SCALE GENOMIC DNA]</scope>
    <source>
        <strain evidence="2">cv. Chardonnay</strain>
        <tissue evidence="1">Leaf</tissue>
    </source>
</reference>
<dbReference type="Proteomes" id="UP000288805">
    <property type="component" value="Unassembled WGS sequence"/>
</dbReference>
<dbReference type="EMBL" id="QGNW01000041">
    <property type="protein sequence ID" value="RVX08511.1"/>
    <property type="molecule type" value="Genomic_DNA"/>
</dbReference>
<comment type="caution">
    <text evidence="1">The sequence shown here is derived from an EMBL/GenBank/DDBJ whole genome shotgun (WGS) entry which is preliminary data.</text>
</comment>
<name>A0A438JHT5_VITVI</name>
<proteinExistence type="predicted"/>
<accession>A0A438JHT5</accession>
<gene>
    <name evidence="1" type="ORF">CK203_014270</name>
</gene>
<sequence>MPLPLEGLPPMNAKELYRFLETLATLVEHQASAIENHAHGQSSSSKGSSFDDFKKLGFPYFLVVDRAIIVKNANEELYQYREQQRKRNRSDGAHDCPNDKKFIIRKLEEENKDDKQKPKVQGRVFAMTYRDVQATSDVVTSIPIASMNFDLIIAIPMGDSAMTPNLVFNQLGEWDEKSNNSIPFILAFLVLHNSLKIPKLALDLDYKGKWLHLDNSLDKWLHFAMRRSTEKLNLQLSDLGYFHSQDFRGPTKCYLLSSFIYTNNSIKRLDMSFIDVQPPKSISWPFLQSLRDCFL</sequence>
<protein>
    <submittedName>
        <fullName evidence="1">Uncharacterized protein</fullName>
    </submittedName>
</protein>